<comment type="similarity">
    <text evidence="2">Belongs to the class-V pyridoxal-phosphate-dependent aminotransferase family. NifS/IscS subfamily.</text>
</comment>
<feature type="domain" description="Aminotransferase class V" evidence="11">
    <location>
        <begin position="5"/>
        <end position="374"/>
    </location>
</feature>
<evidence type="ECO:0000259" key="11">
    <source>
        <dbReference type="Pfam" id="PF00266"/>
    </source>
</evidence>
<keyword evidence="6" id="KW-0663">Pyridoxal phosphate</keyword>
<dbReference type="PROSITE" id="PS00595">
    <property type="entry name" value="AA_TRANSFER_CLASS_5"/>
    <property type="match status" value="1"/>
</dbReference>
<organism evidence="12 13">
    <name type="scientific">Candidatus Nealsonbacteria bacterium CG23_combo_of_CG06-09_8_20_14_all_38_19</name>
    <dbReference type="NCBI Taxonomy" id="1974721"/>
    <lineage>
        <taxon>Bacteria</taxon>
        <taxon>Candidatus Nealsoniibacteriota</taxon>
    </lineage>
</organism>
<evidence type="ECO:0000256" key="1">
    <source>
        <dbReference type="ARBA" id="ARBA00001933"/>
    </source>
</evidence>
<dbReference type="PANTHER" id="PTHR11601:SF34">
    <property type="entry name" value="CYSTEINE DESULFURASE"/>
    <property type="match status" value="1"/>
</dbReference>
<comment type="cofactor">
    <cofactor evidence="1 10">
        <name>pyridoxal 5'-phosphate</name>
        <dbReference type="ChEBI" id="CHEBI:597326"/>
    </cofactor>
</comment>
<dbReference type="EC" id="2.8.1.7" evidence="3"/>
<dbReference type="NCBIfam" id="NF002806">
    <property type="entry name" value="PRK02948.1"/>
    <property type="match status" value="1"/>
</dbReference>
<sequence length="395" mass="43389">MAKIIYLDYAATTPVDPEVLRAMLPYLKEDYGNPSSVHYFGQRARIGVEASREKLARFLHCLPEEIIFCGSATEANNLAITGLLKPYISKAKKRHIVTTQIEHHAVLEPYKELEDQGVVVTYLPVNRDGLVNVFELEKAITADTVLVSIMYANNEIGTIQPIAKIGKILESKSREFKTKIFFHTDAVQAVNYLDCNVVNLGVDLLTLSAHKIYGPKGVGVLYVKKGTPLVPIIYGGGQEKNLRSGTENVAGIVGLGAAIENVIKQKGKVKKTLKLRDRLIKEIIKKIPEVLLNGSLSERLPNNINFSFKGAEGEAIVIALDQEGIAVSTGSACSSKSLEPSNVLMSLGLSEQEAHTSLRISLGRYTTESEINKFLKVLTKTITRLRKISGYRIVA</sequence>
<dbReference type="Gene3D" id="3.40.640.10">
    <property type="entry name" value="Type I PLP-dependent aspartate aminotransferase-like (Major domain)"/>
    <property type="match status" value="1"/>
</dbReference>
<keyword evidence="7" id="KW-0408">Iron</keyword>
<dbReference type="InterPro" id="IPR016454">
    <property type="entry name" value="Cysteine_dSase"/>
</dbReference>
<evidence type="ECO:0000256" key="10">
    <source>
        <dbReference type="RuleBase" id="RU004504"/>
    </source>
</evidence>
<keyword evidence="4" id="KW-0808">Transferase</keyword>
<dbReference type="InterPro" id="IPR000192">
    <property type="entry name" value="Aminotrans_V_dom"/>
</dbReference>
<dbReference type="Proteomes" id="UP000230273">
    <property type="component" value="Unassembled WGS sequence"/>
</dbReference>
<dbReference type="GO" id="GO:0031071">
    <property type="term" value="F:cysteine desulfurase activity"/>
    <property type="evidence" value="ECO:0007669"/>
    <property type="project" value="UniProtKB-EC"/>
</dbReference>
<dbReference type="Pfam" id="PF00266">
    <property type="entry name" value="Aminotran_5"/>
    <property type="match status" value="1"/>
</dbReference>
<dbReference type="InterPro" id="IPR020578">
    <property type="entry name" value="Aminotrans_V_PyrdxlP_BS"/>
</dbReference>
<dbReference type="FunFam" id="3.40.640.10:FF:000084">
    <property type="entry name" value="IscS-like cysteine desulfurase"/>
    <property type="match status" value="1"/>
</dbReference>
<dbReference type="PANTHER" id="PTHR11601">
    <property type="entry name" value="CYSTEINE DESULFURYLASE FAMILY MEMBER"/>
    <property type="match status" value="1"/>
</dbReference>
<evidence type="ECO:0000256" key="9">
    <source>
        <dbReference type="ARBA" id="ARBA00050776"/>
    </source>
</evidence>
<dbReference type="GO" id="GO:0046872">
    <property type="term" value="F:metal ion binding"/>
    <property type="evidence" value="ECO:0007669"/>
    <property type="project" value="UniProtKB-KW"/>
</dbReference>
<accession>A0A2G9YWA6</accession>
<dbReference type="GO" id="GO:0051536">
    <property type="term" value="F:iron-sulfur cluster binding"/>
    <property type="evidence" value="ECO:0007669"/>
    <property type="project" value="UniProtKB-KW"/>
</dbReference>
<evidence type="ECO:0000256" key="6">
    <source>
        <dbReference type="ARBA" id="ARBA00022898"/>
    </source>
</evidence>
<reference evidence="12 13" key="1">
    <citation type="submission" date="2017-09" db="EMBL/GenBank/DDBJ databases">
        <title>Depth-based differentiation of microbial function through sediment-hosted aquifers and enrichment of novel symbionts in the deep terrestrial subsurface.</title>
        <authorList>
            <person name="Probst A.J."/>
            <person name="Ladd B."/>
            <person name="Jarett J.K."/>
            <person name="Geller-Mcgrath D.E."/>
            <person name="Sieber C.M."/>
            <person name="Emerson J.B."/>
            <person name="Anantharaman K."/>
            <person name="Thomas B.C."/>
            <person name="Malmstrom R."/>
            <person name="Stieglmeier M."/>
            <person name="Klingl A."/>
            <person name="Woyke T."/>
            <person name="Ryan C.M."/>
            <person name="Banfield J.F."/>
        </authorList>
    </citation>
    <scope>NUCLEOTIDE SEQUENCE [LARGE SCALE GENOMIC DNA]</scope>
    <source>
        <strain evidence="12">CG23_combo_of_CG06-09_8_20_14_all_38_19</strain>
    </source>
</reference>
<dbReference type="PIRSF" id="PIRSF005572">
    <property type="entry name" value="NifS"/>
    <property type="match status" value="1"/>
</dbReference>
<dbReference type="Gene3D" id="3.90.1150.10">
    <property type="entry name" value="Aspartate Aminotransferase, domain 1"/>
    <property type="match status" value="1"/>
</dbReference>
<keyword evidence="5" id="KW-0479">Metal-binding</keyword>
<evidence type="ECO:0000313" key="13">
    <source>
        <dbReference type="Proteomes" id="UP000230273"/>
    </source>
</evidence>
<dbReference type="SUPFAM" id="SSF53383">
    <property type="entry name" value="PLP-dependent transferases"/>
    <property type="match status" value="1"/>
</dbReference>
<name>A0A2G9YWA6_9BACT</name>
<proteinExistence type="inferred from homology"/>
<evidence type="ECO:0000256" key="2">
    <source>
        <dbReference type="ARBA" id="ARBA00006490"/>
    </source>
</evidence>
<comment type="caution">
    <text evidence="12">The sequence shown here is derived from an EMBL/GenBank/DDBJ whole genome shotgun (WGS) entry which is preliminary data.</text>
</comment>
<keyword evidence="8" id="KW-0411">Iron-sulfur</keyword>
<evidence type="ECO:0000313" key="12">
    <source>
        <dbReference type="EMBL" id="PIP23518.1"/>
    </source>
</evidence>
<dbReference type="InterPro" id="IPR015421">
    <property type="entry name" value="PyrdxlP-dep_Trfase_major"/>
</dbReference>
<comment type="catalytic activity">
    <reaction evidence="9">
        <text>(sulfur carrier)-H + L-cysteine = (sulfur carrier)-SH + L-alanine</text>
        <dbReference type="Rhea" id="RHEA:43892"/>
        <dbReference type="Rhea" id="RHEA-COMP:14737"/>
        <dbReference type="Rhea" id="RHEA-COMP:14739"/>
        <dbReference type="ChEBI" id="CHEBI:29917"/>
        <dbReference type="ChEBI" id="CHEBI:35235"/>
        <dbReference type="ChEBI" id="CHEBI:57972"/>
        <dbReference type="ChEBI" id="CHEBI:64428"/>
        <dbReference type="EC" id="2.8.1.7"/>
    </reaction>
</comment>
<protein>
    <recommendedName>
        <fullName evidence="3">cysteine desulfurase</fullName>
        <ecNumber evidence="3">2.8.1.7</ecNumber>
    </recommendedName>
</protein>
<evidence type="ECO:0000256" key="8">
    <source>
        <dbReference type="ARBA" id="ARBA00023014"/>
    </source>
</evidence>
<evidence type="ECO:0000256" key="7">
    <source>
        <dbReference type="ARBA" id="ARBA00023004"/>
    </source>
</evidence>
<dbReference type="EMBL" id="PCRP01000046">
    <property type="protein sequence ID" value="PIP23518.1"/>
    <property type="molecule type" value="Genomic_DNA"/>
</dbReference>
<dbReference type="AlphaFoldDB" id="A0A2G9YWA6"/>
<gene>
    <name evidence="12" type="ORF">COX36_02885</name>
</gene>
<evidence type="ECO:0000256" key="5">
    <source>
        <dbReference type="ARBA" id="ARBA00022723"/>
    </source>
</evidence>
<dbReference type="Gene3D" id="1.10.260.50">
    <property type="match status" value="1"/>
</dbReference>
<dbReference type="InterPro" id="IPR015422">
    <property type="entry name" value="PyrdxlP-dep_Trfase_small"/>
</dbReference>
<evidence type="ECO:0000256" key="3">
    <source>
        <dbReference type="ARBA" id="ARBA00012239"/>
    </source>
</evidence>
<evidence type="ECO:0000256" key="4">
    <source>
        <dbReference type="ARBA" id="ARBA00022679"/>
    </source>
</evidence>
<dbReference type="InterPro" id="IPR015424">
    <property type="entry name" value="PyrdxlP-dep_Trfase"/>
</dbReference>